<dbReference type="Proteomes" id="UP000002734">
    <property type="component" value="Chromosome"/>
</dbReference>
<sequence>MINLHDVHCKQVLASESVISNVDLLARRHEPQG</sequence>
<reference evidence="1" key="1">
    <citation type="submission" date="2009-06" db="EMBL/GenBank/DDBJ databases">
        <title>Complete sequence of Dickeya dadantii Ech703.</title>
        <authorList>
            <consortium name="US DOE Joint Genome Institute"/>
            <person name="Lucas S."/>
            <person name="Copeland A."/>
            <person name="Lapidus A."/>
            <person name="Glavina del Rio T."/>
            <person name="Dalin E."/>
            <person name="Tice H."/>
            <person name="Bruce D."/>
            <person name="Goodwin L."/>
            <person name="Pitluck S."/>
            <person name="Chertkov O."/>
            <person name="Brettin T."/>
            <person name="Detter J.C."/>
            <person name="Han C."/>
            <person name="Larimer F."/>
            <person name="Land M."/>
            <person name="Hauser L."/>
            <person name="Kyrpides N."/>
            <person name="Mikhailova N."/>
            <person name="Balakrishnan V."/>
            <person name="Glasner J."/>
            <person name="Perna N.T."/>
        </authorList>
    </citation>
    <scope>NUCLEOTIDE SEQUENCE [LARGE SCALE GENOMIC DNA]</scope>
    <source>
        <strain evidence="1">Ech703</strain>
    </source>
</reference>
<accession>C6CA22</accession>
<evidence type="ECO:0000313" key="1">
    <source>
        <dbReference type="EMBL" id="ACS84497.1"/>
    </source>
</evidence>
<dbReference type="STRING" id="579405.Dd703_0686"/>
<protein>
    <submittedName>
        <fullName evidence="1">Uncharacterized protein</fullName>
    </submittedName>
</protein>
<dbReference type="KEGG" id="dda:Dd703_0686"/>
<proteinExistence type="predicted"/>
<name>C6CA22_MUSP7</name>
<keyword evidence="2" id="KW-1185">Reference proteome</keyword>
<evidence type="ECO:0000313" key="2">
    <source>
        <dbReference type="Proteomes" id="UP000002734"/>
    </source>
</evidence>
<dbReference type="HOGENOM" id="CLU_3381581_0_0_6"/>
<dbReference type="AlphaFoldDB" id="C6CA22"/>
<gene>
    <name evidence="1" type="ordered locus">Dd703_0686</name>
</gene>
<dbReference type="EMBL" id="CP001654">
    <property type="protein sequence ID" value="ACS84497.1"/>
    <property type="molecule type" value="Genomic_DNA"/>
</dbReference>
<organism evidence="1 2">
    <name type="scientific">Musicola paradisiaca (strain Ech703)</name>
    <name type="common">Dickeya paradisiaca</name>
    <name type="synonym">Dickeya dadantii</name>
    <dbReference type="NCBI Taxonomy" id="579405"/>
    <lineage>
        <taxon>Bacteria</taxon>
        <taxon>Pseudomonadati</taxon>
        <taxon>Pseudomonadota</taxon>
        <taxon>Gammaproteobacteria</taxon>
        <taxon>Enterobacterales</taxon>
        <taxon>Pectobacteriaceae</taxon>
        <taxon>Musicola</taxon>
    </lineage>
</organism>